<reference evidence="2" key="1">
    <citation type="submission" date="2020-04" db="EMBL/GenBank/DDBJ databases">
        <authorList>
            <person name="Alioto T."/>
            <person name="Alioto T."/>
            <person name="Gomez Garrido J."/>
        </authorList>
    </citation>
    <scope>NUCLEOTIDE SEQUENCE</scope>
    <source>
        <strain evidence="2">A484AB</strain>
    </source>
</reference>
<organism evidence="2 3">
    <name type="scientific">Paramuricea clavata</name>
    <name type="common">Red gorgonian</name>
    <name type="synonym">Violescent sea-whip</name>
    <dbReference type="NCBI Taxonomy" id="317549"/>
    <lineage>
        <taxon>Eukaryota</taxon>
        <taxon>Metazoa</taxon>
        <taxon>Cnidaria</taxon>
        <taxon>Anthozoa</taxon>
        <taxon>Octocorallia</taxon>
        <taxon>Malacalcyonacea</taxon>
        <taxon>Plexauridae</taxon>
        <taxon>Paramuricea</taxon>
    </lineage>
</organism>
<evidence type="ECO:0000313" key="2">
    <source>
        <dbReference type="EMBL" id="CAB4011420.1"/>
    </source>
</evidence>
<evidence type="ECO:0000256" key="1">
    <source>
        <dbReference type="SAM" id="MobiDB-lite"/>
    </source>
</evidence>
<accession>A0A6S7I6C7</accession>
<sequence>MAAEKEFESFLQSINLAEDYLERFNASGFNDIELVKSLELDEQRQMFDLVGLSGKPGHLLKFKKAIASYTRNLGSINIDNSNQTAVPAQKKAQKTISFIGGKFVVGENARVKEKEPFEKYMIPNVKSKRLTYHNLITKEIYLSAFTSKQSRFHAYLMGQRQFRWNVKCNLEKLEHLVSSYKNGQIPKENINCLRYRKFPEDVKIDDVSKSQRALDHIKSTIKTINEEKSKLSNRKMELYTDNLEPKKWASNEINFVQEMTTHVESMLTESNNIAHDIEHVSNQLAKRFDVASVNENEKKRKAKRVKEQKSKTKKKRSIVEKSKVGCPNTMSDMSGDDDIVIDILDDNL</sequence>
<dbReference type="InterPro" id="IPR013761">
    <property type="entry name" value="SAM/pointed_sf"/>
</dbReference>
<comment type="caution">
    <text evidence="2">The sequence shown here is derived from an EMBL/GenBank/DDBJ whole genome shotgun (WGS) entry which is preliminary data.</text>
</comment>
<dbReference type="Proteomes" id="UP001152795">
    <property type="component" value="Unassembled WGS sequence"/>
</dbReference>
<dbReference type="EMBL" id="CACRXK020007140">
    <property type="protein sequence ID" value="CAB4011420.1"/>
    <property type="molecule type" value="Genomic_DNA"/>
</dbReference>
<dbReference type="OrthoDB" id="10501264at2759"/>
<name>A0A6S7I6C7_PARCT</name>
<gene>
    <name evidence="2" type="ORF">PACLA_8A066738</name>
</gene>
<protein>
    <submittedName>
        <fullName evidence="2">Uncharacterized protein</fullName>
    </submittedName>
</protein>
<proteinExistence type="predicted"/>
<feature type="region of interest" description="Disordered" evidence="1">
    <location>
        <begin position="296"/>
        <end position="335"/>
    </location>
</feature>
<dbReference type="Gene3D" id="1.10.150.50">
    <property type="entry name" value="Transcription Factor, Ets-1"/>
    <property type="match status" value="1"/>
</dbReference>
<keyword evidence="3" id="KW-1185">Reference proteome</keyword>
<evidence type="ECO:0000313" key="3">
    <source>
        <dbReference type="Proteomes" id="UP001152795"/>
    </source>
</evidence>
<dbReference type="AlphaFoldDB" id="A0A6S7I6C7"/>